<protein>
    <submittedName>
        <fullName evidence="3">Uncharacterized protein</fullName>
    </submittedName>
</protein>
<proteinExistence type="predicted"/>
<accession>A0A6C0AT53</accession>
<feature type="region of interest" description="Disordered" evidence="2">
    <location>
        <begin position="1"/>
        <end position="22"/>
    </location>
</feature>
<sequence>MAAASTPRRRAAPKTSDPCGCSSQWTAASFKGRKNRVPAAETFTAQHPVLLMEQERVERVRDTLRRAERSLSHVRAELKRSVQDASRADMALRVLGVQEPLAALAGQERAVAVTAYDGDDAECGAAAYLVQKHGCRVCKRRDGWASVSEERVHPRGAAKFVQCDGCGVSVPLTARLFALENGLTDVKRWRGGEWSVVEGSEIGDGEGLTSASLVGPEWRLHFPERAPHKGR</sequence>
<keyword evidence="1" id="KW-0175">Coiled coil</keyword>
<evidence type="ECO:0000313" key="3">
    <source>
        <dbReference type="EMBL" id="QHS82952.1"/>
    </source>
</evidence>
<feature type="coiled-coil region" evidence="1">
    <location>
        <begin position="50"/>
        <end position="84"/>
    </location>
</feature>
<name>A0A6C0AT53_9ZZZZ</name>
<evidence type="ECO:0000256" key="2">
    <source>
        <dbReference type="SAM" id="MobiDB-lite"/>
    </source>
</evidence>
<dbReference type="EMBL" id="MN740864">
    <property type="protein sequence ID" value="QHS82952.1"/>
    <property type="molecule type" value="Genomic_DNA"/>
</dbReference>
<dbReference type="AlphaFoldDB" id="A0A6C0AT53"/>
<evidence type="ECO:0000256" key="1">
    <source>
        <dbReference type="SAM" id="Coils"/>
    </source>
</evidence>
<reference evidence="3" key="1">
    <citation type="journal article" date="2020" name="Nature">
        <title>Giant virus diversity and host interactions through global metagenomics.</title>
        <authorList>
            <person name="Schulz F."/>
            <person name="Roux S."/>
            <person name="Paez-Espino D."/>
            <person name="Jungbluth S."/>
            <person name="Walsh D.A."/>
            <person name="Denef V.J."/>
            <person name="McMahon K.D."/>
            <person name="Konstantinidis K.T."/>
            <person name="Eloe-Fadrosh E.A."/>
            <person name="Kyrpides N.C."/>
            <person name="Woyke T."/>
        </authorList>
    </citation>
    <scope>NUCLEOTIDE SEQUENCE</scope>
    <source>
        <strain evidence="3">GVMAG-S-1103017-74</strain>
    </source>
</reference>
<organism evidence="3">
    <name type="scientific">viral metagenome</name>
    <dbReference type="NCBI Taxonomy" id="1070528"/>
    <lineage>
        <taxon>unclassified sequences</taxon>
        <taxon>metagenomes</taxon>
        <taxon>organismal metagenomes</taxon>
    </lineage>
</organism>